<sequence>MAEKSSKTIDNSNILRIAANIVDAGDQEVVQLLLELQQKLNDAPSNAAQKLRHDAFELGLLDVCFSTLLNSDYKEVDGKWNSVAKIVELVCDICSVLQPDQDQDQANQFEQAVLYAAEVLLKVANIVHKDVHQSKAQSMEIRIEVTRAFRIVLDGMIWLVSAHSWLALFVLQAKSYIALLMSGENDTASTIISIITNFISIRPGICKELQEDDINNIMDELIYKLTTTNEIVIASTITRLLLTIIEDNSNISLTLYERYKGLKQLVNRWIGRGFDNALKQFIYILDSGSAKSAHEYRINHAATIIQSAFKGYKERKKLKSAQQAMTKLQQKIRKRVQDKIAKRIQDKEVEVAKRERDIRKRKDMLKSKERQLQALNAIPAAKMAEYFTKSEMLAATKIQSVWRGLVARRKFKIESENLRQWRAARTIQRCARKFLDRLRSRKLQAAAKESLMPPGLDDQRRTELMTIVEKFKKQHSEVERSQEEIEEMLYDIEDILTHYWSFLPNWRRKQYEMDALVARIETETELLNEAPSLSEVQPEDLEKFTCYSQPIVRKAQEEVQADLKALEEPWWKHLGGDSDSDDDDLFPEFPKLRN</sequence>
<reference evidence="3 4" key="1">
    <citation type="journal article" date="2008" name="Nature">
        <title>The Trichoplax genome and the nature of placozoans.</title>
        <authorList>
            <person name="Srivastava M."/>
            <person name="Begovic E."/>
            <person name="Chapman J."/>
            <person name="Putnam N.H."/>
            <person name="Hellsten U."/>
            <person name="Kawashima T."/>
            <person name="Kuo A."/>
            <person name="Mitros T."/>
            <person name="Salamov A."/>
            <person name="Carpenter M.L."/>
            <person name="Signorovitch A.Y."/>
            <person name="Moreno M.A."/>
            <person name="Kamm K."/>
            <person name="Grimwood J."/>
            <person name="Schmutz J."/>
            <person name="Shapiro H."/>
            <person name="Grigoriev I.V."/>
            <person name="Buss L.W."/>
            <person name="Schierwater B."/>
            <person name="Dellaporta S.L."/>
            <person name="Rokhsar D.S."/>
        </authorList>
    </citation>
    <scope>NUCLEOTIDE SEQUENCE [LARGE SCALE GENOMIC DNA]</scope>
    <source>
        <strain evidence="3 4">Grell-BS-1999</strain>
    </source>
</reference>
<proteinExistence type="predicted"/>
<keyword evidence="2" id="KW-0812">Transmembrane</keyword>
<evidence type="ECO:0000256" key="2">
    <source>
        <dbReference type="SAM" id="Phobius"/>
    </source>
</evidence>
<evidence type="ECO:0000256" key="1">
    <source>
        <dbReference type="SAM" id="MobiDB-lite"/>
    </source>
</evidence>
<dbReference type="InParanoid" id="B3RPQ7"/>
<dbReference type="Proteomes" id="UP000009022">
    <property type="component" value="Unassembled WGS sequence"/>
</dbReference>
<evidence type="ECO:0000313" key="4">
    <source>
        <dbReference type="Proteomes" id="UP000009022"/>
    </source>
</evidence>
<name>B3RPQ7_TRIAD</name>
<accession>B3RPQ7</accession>
<evidence type="ECO:0000313" key="3">
    <source>
        <dbReference type="EMBL" id="EDV27682.1"/>
    </source>
</evidence>
<dbReference type="CDD" id="cd23767">
    <property type="entry name" value="IQCD"/>
    <property type="match status" value="1"/>
</dbReference>
<dbReference type="RefSeq" id="XP_002109516.1">
    <property type="nucleotide sequence ID" value="XM_002109480.1"/>
</dbReference>
<feature type="transmembrane region" description="Helical" evidence="2">
    <location>
        <begin position="151"/>
        <end position="171"/>
    </location>
</feature>
<dbReference type="PhylomeDB" id="B3RPQ7"/>
<dbReference type="InterPro" id="IPR000048">
    <property type="entry name" value="IQ_motif_EF-hand-BS"/>
</dbReference>
<dbReference type="EMBL" id="DS985242">
    <property type="protein sequence ID" value="EDV27682.1"/>
    <property type="molecule type" value="Genomic_DNA"/>
</dbReference>
<dbReference type="GO" id="GO:0005516">
    <property type="term" value="F:calmodulin binding"/>
    <property type="evidence" value="ECO:0007669"/>
    <property type="project" value="InterPro"/>
</dbReference>
<feature type="region of interest" description="Disordered" evidence="1">
    <location>
        <begin position="572"/>
        <end position="594"/>
    </location>
</feature>
<dbReference type="GO" id="GO:0005929">
    <property type="term" value="C:cilium"/>
    <property type="evidence" value="ECO:0000318"/>
    <property type="project" value="GO_Central"/>
</dbReference>
<dbReference type="PANTHER" id="PTHR15673">
    <property type="entry name" value="IQ CALMODULIN-BINDING MOTIF CONTAINING PROTEIN 1"/>
    <property type="match status" value="1"/>
</dbReference>
<dbReference type="GeneID" id="6750731"/>
<dbReference type="GO" id="GO:0060271">
    <property type="term" value="P:cilium assembly"/>
    <property type="evidence" value="ECO:0000318"/>
    <property type="project" value="GO_Central"/>
</dbReference>
<dbReference type="PROSITE" id="PS50096">
    <property type="entry name" value="IQ"/>
    <property type="match status" value="2"/>
</dbReference>
<organism evidence="3 4">
    <name type="scientific">Trichoplax adhaerens</name>
    <name type="common">Trichoplax reptans</name>
    <dbReference type="NCBI Taxonomy" id="10228"/>
    <lineage>
        <taxon>Eukaryota</taxon>
        <taxon>Metazoa</taxon>
        <taxon>Placozoa</taxon>
        <taxon>Uniplacotomia</taxon>
        <taxon>Trichoplacea</taxon>
        <taxon>Trichoplacidae</taxon>
        <taxon>Trichoplax</taxon>
    </lineage>
</organism>
<dbReference type="STRING" id="10228.B3RPQ7"/>
<dbReference type="AlphaFoldDB" id="B3RPQ7"/>
<dbReference type="eggNOG" id="KOG0160">
    <property type="taxonomic scope" value="Eukaryota"/>
</dbReference>
<dbReference type="CTD" id="6750731"/>
<dbReference type="HOGENOM" id="CLU_035387_0_0_1"/>
<keyword evidence="4" id="KW-1185">Reference proteome</keyword>
<gene>
    <name evidence="3" type="ORF">TRIADDRAFT_53628</name>
</gene>
<keyword evidence="2" id="KW-0472">Membrane</keyword>
<dbReference type="Gene3D" id="1.20.5.190">
    <property type="match status" value="2"/>
</dbReference>
<evidence type="ECO:0008006" key="5">
    <source>
        <dbReference type="Google" id="ProtNLM"/>
    </source>
</evidence>
<dbReference type="OMA" id="DDYIRLH"/>
<dbReference type="KEGG" id="tad:TRIADDRAFT_53628"/>
<dbReference type="InterPro" id="IPR028765">
    <property type="entry name" value="IQCB1"/>
</dbReference>
<dbReference type="OrthoDB" id="8178106at2759"/>
<keyword evidence="2" id="KW-1133">Transmembrane helix</keyword>
<protein>
    <recommendedName>
        <fullName evidence="5">IQ calmodulin-binding motif-containing protein 1</fullName>
    </recommendedName>
</protein>
<dbReference type="PANTHER" id="PTHR15673:SF2">
    <property type="entry name" value="IQ CALMODULIN-BINDING MOTIF-CONTAINING PROTEIN 1"/>
    <property type="match status" value="1"/>
</dbReference>
<dbReference type="SMART" id="SM00015">
    <property type="entry name" value="IQ"/>
    <property type="match status" value="3"/>
</dbReference>
<dbReference type="Pfam" id="PF00612">
    <property type="entry name" value="IQ"/>
    <property type="match status" value="2"/>
</dbReference>